<sequence>MGMMMCEGDLERECRIEC</sequence>
<proteinExistence type="predicted"/>
<dbReference type="AlphaFoldDB" id="A0A0A9FNY2"/>
<reference evidence="1" key="1">
    <citation type="submission" date="2014-09" db="EMBL/GenBank/DDBJ databases">
        <authorList>
            <person name="Magalhaes I.L.F."/>
            <person name="Oliveira U."/>
            <person name="Santos F.R."/>
            <person name="Vidigal T.H.D.A."/>
            <person name="Brescovit A.D."/>
            <person name="Santos A.J."/>
        </authorList>
    </citation>
    <scope>NUCLEOTIDE SEQUENCE</scope>
    <source>
        <tissue evidence="1">Shoot tissue taken approximately 20 cm above the soil surface</tissue>
    </source>
</reference>
<organism evidence="1">
    <name type="scientific">Arundo donax</name>
    <name type="common">Giant reed</name>
    <name type="synonym">Donax arundinaceus</name>
    <dbReference type="NCBI Taxonomy" id="35708"/>
    <lineage>
        <taxon>Eukaryota</taxon>
        <taxon>Viridiplantae</taxon>
        <taxon>Streptophyta</taxon>
        <taxon>Embryophyta</taxon>
        <taxon>Tracheophyta</taxon>
        <taxon>Spermatophyta</taxon>
        <taxon>Magnoliopsida</taxon>
        <taxon>Liliopsida</taxon>
        <taxon>Poales</taxon>
        <taxon>Poaceae</taxon>
        <taxon>PACMAD clade</taxon>
        <taxon>Arundinoideae</taxon>
        <taxon>Arundineae</taxon>
        <taxon>Arundo</taxon>
    </lineage>
</organism>
<reference evidence="1" key="2">
    <citation type="journal article" date="2015" name="Data Brief">
        <title>Shoot transcriptome of the giant reed, Arundo donax.</title>
        <authorList>
            <person name="Barrero R.A."/>
            <person name="Guerrero F.D."/>
            <person name="Moolhuijzen P."/>
            <person name="Goolsby J.A."/>
            <person name="Tidwell J."/>
            <person name="Bellgard S.E."/>
            <person name="Bellgard M.I."/>
        </authorList>
    </citation>
    <scope>NUCLEOTIDE SEQUENCE</scope>
    <source>
        <tissue evidence="1">Shoot tissue taken approximately 20 cm above the soil surface</tissue>
    </source>
</reference>
<dbReference type="EMBL" id="GBRH01187893">
    <property type="protein sequence ID" value="JAE10003.1"/>
    <property type="molecule type" value="Transcribed_RNA"/>
</dbReference>
<protein>
    <submittedName>
        <fullName evidence="1">Uncharacterized protein</fullName>
    </submittedName>
</protein>
<evidence type="ECO:0000313" key="1">
    <source>
        <dbReference type="EMBL" id="JAE10003.1"/>
    </source>
</evidence>
<name>A0A0A9FNY2_ARUDO</name>
<accession>A0A0A9FNY2</accession>